<name>A0A1H6HCS2_MAGFU</name>
<dbReference type="InterPro" id="IPR000014">
    <property type="entry name" value="PAS"/>
</dbReference>
<evidence type="ECO:0000259" key="15">
    <source>
        <dbReference type="PROSITE" id="PS50110"/>
    </source>
</evidence>
<keyword evidence="4" id="KW-0808">Transferase</keyword>
<dbReference type="Pfam" id="PF00072">
    <property type="entry name" value="Response_reg"/>
    <property type="match status" value="1"/>
</dbReference>
<dbReference type="InterPro" id="IPR003661">
    <property type="entry name" value="HisK_dim/P_dom"/>
</dbReference>
<feature type="domain" description="Response regulatory" evidence="15">
    <location>
        <begin position="627"/>
        <end position="729"/>
    </location>
</feature>
<dbReference type="SUPFAM" id="SSF47226">
    <property type="entry name" value="Histidine-containing phosphotransfer domain, HPT domain"/>
    <property type="match status" value="1"/>
</dbReference>
<evidence type="ECO:0000256" key="3">
    <source>
        <dbReference type="ARBA" id="ARBA00022553"/>
    </source>
</evidence>
<dbReference type="Pfam" id="PF13188">
    <property type="entry name" value="PAS_8"/>
    <property type="match status" value="2"/>
</dbReference>
<feature type="region of interest" description="Disordered" evidence="13">
    <location>
        <begin position="889"/>
        <end position="908"/>
    </location>
</feature>
<dbReference type="GO" id="GO:0005886">
    <property type="term" value="C:plasma membrane"/>
    <property type="evidence" value="ECO:0007669"/>
    <property type="project" value="UniProtKB-SubCell"/>
</dbReference>
<evidence type="ECO:0000256" key="8">
    <source>
        <dbReference type="ARBA" id="ARBA00023012"/>
    </source>
</evidence>
<dbReference type="Pfam" id="PF01627">
    <property type="entry name" value="Hpt"/>
    <property type="match status" value="1"/>
</dbReference>
<feature type="modified residue" description="4-aspartylphosphate" evidence="12">
    <location>
        <position position="676"/>
    </location>
</feature>
<sequence>MSAKASPTGPVAPPGLRGQSGLRRLGMMRLLDTCPLGIVICDRDNRILYANQAIGTLVGLDRVTLTGGMLRNLFKRVDLHDRLFSAALRLDPVRDCLAEMRSLHRPILWAEITIESTTFNDTDAELVWVKDVTAQRMAEDGLERVFNAVPQPFFLINGESGNIIRASRRANELFTVGRSSEGLGMDSIVGAKEWKSFLRHLGEGGYVEQFELDLSTAYGEVLPAALSGQTVTWEEERCVLVGISDLTERRKADETLRRFFDAAPLAMILARLPGGEMIRANRRASELFESGSTGAVTLEGFMGAEASAAFIDNLCNGGFVEGYVTMLDTGYGERFWALVSGQVLEIDDQRCVLIGVVDITDRKRAEANLLAAKDVAEKATQAKSMFLAVMSHEIRTPMNGIQGMLEMLSLTALNEDQADMVKIVRESSSTLLTIINDILDFSKIESGQMTLERVEVDIRDLVESAVEIVAPRAKETGIELAWCAAPGVPLLWIGDPVRLRQILLNLLGNAVKFTSQGAVVIRISADGCGGGGDRRVARFEVTDTGIGLTDEQMTRLFQPFSQADASTTRQFGGTGLGLSICHRLVNLMGGAIGVTSVHGKGSTFWFDLPLDQCALPAPPPQSLRGQRILVLDDLAESREHIAGILTSHGAEVVAAADGDAALAAIEAGPVALAIIDAPLLTPALVGRVGGSRVLVAALTEPPSGDEWDGLTLIKPAREFVMLRQVRRVLNLENPVEPETAPPPTQATPQLTRDEALACGRLILVAEDNPTNRLVIGRQLTRLGHAFEMAEDGEAAWEALAATRFGLLLSDCSMPRLDGYDLTRRIRAAETGTAAHLPIIALTANAMEEDAMRCREAGMDDYLSKPVSLDRLAALLESYLPAVGTVAEEEPAAAPPVPEAETAAAEEDTPAPVNLAGLTEILGDADAEVFAEILAFFVEAFGELNERLDQAVAGRDRAALRATAHAAKGAARNAACPRLGDILAEIEMRADKEKWPALGARVTAAGAAFAEVQRFVAAGNFTSSPRGGQ</sequence>
<keyword evidence="8" id="KW-0902">Two-component regulatory system</keyword>
<feature type="domain" description="HPt" evidence="17">
    <location>
        <begin position="925"/>
        <end position="1018"/>
    </location>
</feature>
<keyword evidence="6 18" id="KW-0418">Kinase</keyword>
<feature type="modified residue" description="Phosphohistidine" evidence="11">
    <location>
        <position position="964"/>
    </location>
</feature>
<keyword evidence="5" id="KW-0547">Nucleotide-binding</keyword>
<dbReference type="SUPFAM" id="SSF52172">
    <property type="entry name" value="CheY-like"/>
    <property type="match status" value="2"/>
</dbReference>
<dbReference type="InterPro" id="IPR035965">
    <property type="entry name" value="PAS-like_dom_sf"/>
</dbReference>
<evidence type="ECO:0000313" key="18">
    <source>
        <dbReference type="EMBL" id="SEH31928.1"/>
    </source>
</evidence>
<organism evidence="18 19">
    <name type="scientific">Magnetospirillum fulvum</name>
    <name type="common">Rhodospirillum fulvum</name>
    <dbReference type="NCBI Taxonomy" id="1082"/>
    <lineage>
        <taxon>Bacteria</taxon>
        <taxon>Pseudomonadati</taxon>
        <taxon>Pseudomonadota</taxon>
        <taxon>Alphaproteobacteria</taxon>
        <taxon>Rhodospirillales</taxon>
        <taxon>Rhodospirillaceae</taxon>
        <taxon>Magnetospirillum</taxon>
    </lineage>
</organism>
<dbReference type="Pfam" id="PF02518">
    <property type="entry name" value="HATPase_c"/>
    <property type="match status" value="1"/>
</dbReference>
<dbReference type="Pfam" id="PF13426">
    <property type="entry name" value="PAS_9"/>
    <property type="match status" value="1"/>
</dbReference>
<dbReference type="PROSITE" id="PS50109">
    <property type="entry name" value="HIS_KIN"/>
    <property type="match status" value="1"/>
</dbReference>
<dbReference type="Gene3D" id="3.40.50.2300">
    <property type="match status" value="2"/>
</dbReference>
<dbReference type="CDD" id="cd17546">
    <property type="entry name" value="REC_hyHK_CKI1_RcsC-like"/>
    <property type="match status" value="1"/>
</dbReference>
<feature type="domain" description="PAS" evidence="16">
    <location>
        <begin position="23"/>
        <end position="67"/>
    </location>
</feature>
<dbReference type="CDD" id="cd00082">
    <property type="entry name" value="HisKA"/>
    <property type="match status" value="1"/>
</dbReference>
<dbReference type="SUPFAM" id="SSF47384">
    <property type="entry name" value="Homodimeric domain of signal transducing histidine kinase"/>
    <property type="match status" value="1"/>
</dbReference>
<dbReference type="InterPro" id="IPR004358">
    <property type="entry name" value="Sig_transdc_His_kin-like_C"/>
</dbReference>
<dbReference type="PROSITE" id="PS50112">
    <property type="entry name" value="PAS"/>
    <property type="match status" value="1"/>
</dbReference>
<evidence type="ECO:0000259" key="14">
    <source>
        <dbReference type="PROSITE" id="PS50109"/>
    </source>
</evidence>
<evidence type="ECO:0000256" key="2">
    <source>
        <dbReference type="ARBA" id="ARBA00012438"/>
    </source>
</evidence>
<evidence type="ECO:0000256" key="11">
    <source>
        <dbReference type="PROSITE-ProRule" id="PRU00110"/>
    </source>
</evidence>
<dbReference type="Gene3D" id="3.30.450.20">
    <property type="entry name" value="PAS domain"/>
    <property type="match status" value="3"/>
</dbReference>
<dbReference type="SMART" id="SM00448">
    <property type="entry name" value="REC"/>
    <property type="match status" value="1"/>
</dbReference>
<dbReference type="InterPro" id="IPR011006">
    <property type="entry name" value="CheY-like_superfamily"/>
</dbReference>
<dbReference type="SMART" id="SM00388">
    <property type="entry name" value="HisKA"/>
    <property type="match status" value="1"/>
</dbReference>
<keyword evidence="3 12" id="KW-0597">Phosphoprotein</keyword>
<accession>A0A1H6HCS2</accession>
<dbReference type="CDD" id="cd00130">
    <property type="entry name" value="PAS"/>
    <property type="match status" value="1"/>
</dbReference>
<dbReference type="RefSeq" id="WP_139305510.1">
    <property type="nucleotide sequence ID" value="NZ_FNWO01000004.1"/>
</dbReference>
<dbReference type="PANTHER" id="PTHR45339:SF5">
    <property type="entry name" value="HISTIDINE KINASE"/>
    <property type="match status" value="1"/>
</dbReference>
<dbReference type="PROSITE" id="PS50894">
    <property type="entry name" value="HPT"/>
    <property type="match status" value="1"/>
</dbReference>
<evidence type="ECO:0000256" key="1">
    <source>
        <dbReference type="ARBA" id="ARBA00000085"/>
    </source>
</evidence>
<dbReference type="SMART" id="SM00387">
    <property type="entry name" value="HATPase_c"/>
    <property type="match status" value="1"/>
</dbReference>
<feature type="domain" description="Histidine kinase" evidence="14">
    <location>
        <begin position="389"/>
        <end position="612"/>
    </location>
</feature>
<dbReference type="InterPro" id="IPR005467">
    <property type="entry name" value="His_kinase_dom"/>
</dbReference>
<reference evidence="19" key="1">
    <citation type="submission" date="2016-10" db="EMBL/GenBank/DDBJ databases">
        <authorList>
            <person name="Varghese N."/>
            <person name="Submissions S."/>
        </authorList>
    </citation>
    <scope>NUCLEOTIDE SEQUENCE [LARGE SCALE GENOMIC DNA]</scope>
    <source>
        <strain evidence="19">DSM 13234</strain>
    </source>
</reference>
<evidence type="ECO:0000259" key="17">
    <source>
        <dbReference type="PROSITE" id="PS50894"/>
    </source>
</evidence>
<dbReference type="Pfam" id="PF00512">
    <property type="entry name" value="HisKA"/>
    <property type="match status" value="1"/>
</dbReference>
<dbReference type="SUPFAM" id="SSF55874">
    <property type="entry name" value="ATPase domain of HSP90 chaperone/DNA topoisomerase II/histidine kinase"/>
    <property type="match status" value="1"/>
</dbReference>
<comment type="subunit">
    <text evidence="9">At low DSF concentrations, interacts with RpfF.</text>
</comment>
<evidence type="ECO:0000256" key="7">
    <source>
        <dbReference type="ARBA" id="ARBA00022840"/>
    </source>
</evidence>
<dbReference type="AlphaFoldDB" id="A0A1H6HCS2"/>
<evidence type="ECO:0000259" key="16">
    <source>
        <dbReference type="PROSITE" id="PS50112"/>
    </source>
</evidence>
<dbReference type="EC" id="2.7.13.3" evidence="2"/>
<dbReference type="InterPro" id="IPR036641">
    <property type="entry name" value="HPT_dom_sf"/>
</dbReference>
<dbReference type="Gene3D" id="1.10.287.130">
    <property type="match status" value="1"/>
</dbReference>
<evidence type="ECO:0000256" key="10">
    <source>
        <dbReference type="ARBA" id="ARBA00068150"/>
    </source>
</evidence>
<dbReference type="PANTHER" id="PTHR45339">
    <property type="entry name" value="HYBRID SIGNAL TRANSDUCTION HISTIDINE KINASE J"/>
    <property type="match status" value="1"/>
</dbReference>
<dbReference type="Proteomes" id="UP000182983">
    <property type="component" value="Unassembled WGS sequence"/>
</dbReference>
<evidence type="ECO:0000256" key="4">
    <source>
        <dbReference type="ARBA" id="ARBA00022679"/>
    </source>
</evidence>
<gene>
    <name evidence="18" type="ORF">SAMN04244559_01149</name>
</gene>
<comment type="catalytic activity">
    <reaction evidence="1">
        <text>ATP + protein L-histidine = ADP + protein N-phospho-L-histidine.</text>
        <dbReference type="EC" id="2.7.13.3"/>
    </reaction>
</comment>
<feature type="domain" description="Response regulatory" evidence="15">
    <location>
        <begin position="761"/>
        <end position="879"/>
    </location>
</feature>
<dbReference type="InterPro" id="IPR003594">
    <property type="entry name" value="HATPase_dom"/>
</dbReference>
<evidence type="ECO:0000256" key="13">
    <source>
        <dbReference type="SAM" id="MobiDB-lite"/>
    </source>
</evidence>
<keyword evidence="7" id="KW-0067">ATP-binding</keyword>
<proteinExistence type="predicted"/>
<dbReference type="Gene3D" id="3.30.565.10">
    <property type="entry name" value="Histidine kinase-like ATPase, C-terminal domain"/>
    <property type="match status" value="1"/>
</dbReference>
<dbReference type="OrthoDB" id="7346568at2"/>
<dbReference type="FunFam" id="3.30.565.10:FF:000010">
    <property type="entry name" value="Sensor histidine kinase RcsC"/>
    <property type="match status" value="1"/>
</dbReference>
<dbReference type="InterPro" id="IPR001789">
    <property type="entry name" value="Sig_transdc_resp-reg_receiver"/>
</dbReference>
<dbReference type="FunFam" id="1.10.287.130:FF:000002">
    <property type="entry name" value="Two-component osmosensing histidine kinase"/>
    <property type="match status" value="1"/>
</dbReference>
<dbReference type="PROSITE" id="PS50110">
    <property type="entry name" value="RESPONSE_REGULATORY"/>
    <property type="match status" value="2"/>
</dbReference>
<evidence type="ECO:0000256" key="5">
    <source>
        <dbReference type="ARBA" id="ARBA00022741"/>
    </source>
</evidence>
<dbReference type="SUPFAM" id="SSF55785">
    <property type="entry name" value="PYP-like sensor domain (PAS domain)"/>
    <property type="match status" value="3"/>
</dbReference>
<feature type="modified residue" description="4-aspartylphosphate" evidence="12">
    <location>
        <position position="810"/>
    </location>
</feature>
<dbReference type="CDD" id="cd16922">
    <property type="entry name" value="HATPase_EvgS-ArcB-TorS-like"/>
    <property type="match status" value="1"/>
</dbReference>
<dbReference type="PRINTS" id="PR00344">
    <property type="entry name" value="BCTRLSENSOR"/>
</dbReference>
<dbReference type="Gene3D" id="1.20.120.160">
    <property type="entry name" value="HPT domain"/>
    <property type="match status" value="1"/>
</dbReference>
<dbReference type="InterPro" id="IPR036890">
    <property type="entry name" value="HATPase_C_sf"/>
</dbReference>
<evidence type="ECO:0000313" key="19">
    <source>
        <dbReference type="Proteomes" id="UP000182983"/>
    </source>
</evidence>
<keyword evidence="19" id="KW-1185">Reference proteome</keyword>
<dbReference type="EMBL" id="FNWO01000004">
    <property type="protein sequence ID" value="SEH31928.1"/>
    <property type="molecule type" value="Genomic_DNA"/>
</dbReference>
<dbReference type="GO" id="GO:0000155">
    <property type="term" value="F:phosphorelay sensor kinase activity"/>
    <property type="evidence" value="ECO:0007669"/>
    <property type="project" value="InterPro"/>
</dbReference>
<evidence type="ECO:0000256" key="12">
    <source>
        <dbReference type="PROSITE-ProRule" id="PRU00169"/>
    </source>
</evidence>
<dbReference type="GO" id="GO:0005524">
    <property type="term" value="F:ATP binding"/>
    <property type="evidence" value="ECO:0007669"/>
    <property type="project" value="UniProtKB-KW"/>
</dbReference>
<dbReference type="InterPro" id="IPR036097">
    <property type="entry name" value="HisK_dim/P_sf"/>
</dbReference>
<evidence type="ECO:0000256" key="9">
    <source>
        <dbReference type="ARBA" id="ARBA00064003"/>
    </source>
</evidence>
<evidence type="ECO:0000256" key="6">
    <source>
        <dbReference type="ARBA" id="ARBA00022777"/>
    </source>
</evidence>
<protein>
    <recommendedName>
        <fullName evidence="10">Sensory/regulatory protein RpfC</fullName>
        <ecNumber evidence="2">2.7.13.3</ecNumber>
    </recommendedName>
</protein>
<dbReference type="InterPro" id="IPR008207">
    <property type="entry name" value="Sig_transdc_His_kin_Hpt_dom"/>
</dbReference>